<evidence type="ECO:0000313" key="3">
    <source>
        <dbReference type="Proteomes" id="UP000030185"/>
    </source>
</evidence>
<reference evidence="2 3" key="1">
    <citation type="submission" date="2014-09" db="EMBL/GenBank/DDBJ databases">
        <title>Sporocytophaga myxococcoides PG-01 genome sequencing.</title>
        <authorList>
            <person name="Liu L."/>
            <person name="Gao P.J."/>
            <person name="Chen G.J."/>
            <person name="Wang L.S."/>
        </authorList>
    </citation>
    <scope>NUCLEOTIDE SEQUENCE [LARGE SCALE GENOMIC DNA]</scope>
    <source>
        <strain evidence="2 3">PG-01</strain>
    </source>
</reference>
<keyword evidence="3" id="KW-1185">Reference proteome</keyword>
<feature type="signal peptide" evidence="1">
    <location>
        <begin position="1"/>
        <end position="24"/>
    </location>
</feature>
<dbReference type="Proteomes" id="UP000030185">
    <property type="component" value="Unassembled WGS sequence"/>
</dbReference>
<feature type="chain" id="PRO_5001937214" evidence="1">
    <location>
        <begin position="25"/>
        <end position="204"/>
    </location>
</feature>
<comment type="caution">
    <text evidence="2">The sequence shown here is derived from an EMBL/GenBank/DDBJ whole genome shotgun (WGS) entry which is preliminary data.</text>
</comment>
<accession>A0A098LCK3</accession>
<gene>
    <name evidence="2" type="ORF">MYP_1432</name>
</gene>
<evidence type="ECO:0000256" key="1">
    <source>
        <dbReference type="SAM" id="SignalP"/>
    </source>
</evidence>
<proteinExistence type="predicted"/>
<name>A0A098LCK3_9BACT</name>
<dbReference type="AlphaFoldDB" id="A0A098LCK3"/>
<evidence type="ECO:0000313" key="2">
    <source>
        <dbReference type="EMBL" id="GAL84204.1"/>
    </source>
</evidence>
<keyword evidence="1" id="KW-0732">Signal</keyword>
<dbReference type="STRING" id="153721.MYP_1432"/>
<sequence length="204" mass="23945">MCNIYKCYALTFTLFIFLTSSIFAQIPRNITFDFIKKSLAQNDYKISDSLQSWGYVKNGIGWGIDSSYNDTFKTEDLSVKKLFSLPAPFIAFDFIGSGTKRCVYYVINIEDVHYYIKEALKTVNKDKVQTNIVVENSNKGLEMEVTKLHFEPKRITKGAIITDIYLMPLFWFPDLLNNIYIFQHIFTFIKDLISLHYHKRQFFK</sequence>
<organism evidence="2 3">
    <name type="scientific">Sporocytophaga myxococcoides</name>
    <dbReference type="NCBI Taxonomy" id="153721"/>
    <lineage>
        <taxon>Bacteria</taxon>
        <taxon>Pseudomonadati</taxon>
        <taxon>Bacteroidota</taxon>
        <taxon>Cytophagia</taxon>
        <taxon>Cytophagales</taxon>
        <taxon>Cytophagaceae</taxon>
        <taxon>Sporocytophaga</taxon>
    </lineage>
</organism>
<protein>
    <submittedName>
        <fullName evidence="2">Uncharacterized protein</fullName>
    </submittedName>
</protein>
<dbReference type="EMBL" id="BBLT01000002">
    <property type="protein sequence ID" value="GAL84204.1"/>
    <property type="molecule type" value="Genomic_DNA"/>
</dbReference>